<evidence type="ECO:0000313" key="2">
    <source>
        <dbReference type="EMBL" id="KOF95592.1"/>
    </source>
</evidence>
<protein>
    <submittedName>
        <fullName evidence="2">Uncharacterized protein</fullName>
    </submittedName>
</protein>
<sequence length="86" mass="9774">MAARNSTYIEDEEEEDEPEEIPEIFERNVSQARPVHGSIIRDNRKMPADAVYASTSREIYPKHKYYSTESSSYGGFTSSLTMTSGM</sequence>
<proteinExistence type="predicted"/>
<dbReference type="EMBL" id="KQ416711">
    <property type="protein sequence ID" value="KOF95592.1"/>
    <property type="molecule type" value="Genomic_DNA"/>
</dbReference>
<feature type="region of interest" description="Disordered" evidence="1">
    <location>
        <begin position="1"/>
        <end position="20"/>
    </location>
</feature>
<dbReference type="OrthoDB" id="1735926at2759"/>
<dbReference type="AlphaFoldDB" id="A0A0L8I2A2"/>
<feature type="compositionally biased region" description="Acidic residues" evidence="1">
    <location>
        <begin position="9"/>
        <end position="20"/>
    </location>
</feature>
<name>A0A0L8I2A2_OCTBM</name>
<accession>A0A0L8I2A2</accession>
<organism evidence="2">
    <name type="scientific">Octopus bimaculoides</name>
    <name type="common">California two-spotted octopus</name>
    <dbReference type="NCBI Taxonomy" id="37653"/>
    <lineage>
        <taxon>Eukaryota</taxon>
        <taxon>Metazoa</taxon>
        <taxon>Spiralia</taxon>
        <taxon>Lophotrochozoa</taxon>
        <taxon>Mollusca</taxon>
        <taxon>Cephalopoda</taxon>
        <taxon>Coleoidea</taxon>
        <taxon>Octopodiformes</taxon>
        <taxon>Octopoda</taxon>
        <taxon>Incirrata</taxon>
        <taxon>Octopodidae</taxon>
        <taxon>Octopus</taxon>
    </lineage>
</organism>
<evidence type="ECO:0000256" key="1">
    <source>
        <dbReference type="SAM" id="MobiDB-lite"/>
    </source>
</evidence>
<reference evidence="2" key="1">
    <citation type="submission" date="2015-07" db="EMBL/GenBank/DDBJ databases">
        <title>MeaNS - Measles Nucleotide Surveillance Program.</title>
        <authorList>
            <person name="Tran T."/>
            <person name="Druce J."/>
        </authorList>
    </citation>
    <scope>NUCLEOTIDE SEQUENCE</scope>
    <source>
        <strain evidence="2">UCB-OBI-ISO-001</strain>
        <tissue evidence="2">Gonad</tissue>
    </source>
</reference>
<gene>
    <name evidence="2" type="ORF">OCBIM_22037784mg</name>
</gene>